<dbReference type="InterPro" id="IPR052972">
    <property type="entry name" value="Sacsin_chaperone_reg"/>
</dbReference>
<dbReference type="PANTHER" id="PTHR15600:SF42">
    <property type="entry name" value="SACSIN"/>
    <property type="match status" value="1"/>
</dbReference>
<evidence type="ECO:0000313" key="3">
    <source>
        <dbReference type="Proteomes" id="UP000507470"/>
    </source>
</evidence>
<dbReference type="GO" id="GO:0030544">
    <property type="term" value="F:Hsp70 protein binding"/>
    <property type="evidence" value="ECO:0007669"/>
    <property type="project" value="TreeGrafter"/>
</dbReference>
<feature type="domain" description="Sacsin/Nov" evidence="1">
    <location>
        <begin position="20"/>
        <end position="234"/>
    </location>
</feature>
<protein>
    <submittedName>
        <fullName evidence="2">SACS</fullName>
    </submittedName>
</protein>
<dbReference type="Proteomes" id="UP000507470">
    <property type="component" value="Unassembled WGS sequence"/>
</dbReference>
<organism evidence="2 3">
    <name type="scientific">Mytilus coruscus</name>
    <name type="common">Sea mussel</name>
    <dbReference type="NCBI Taxonomy" id="42192"/>
    <lineage>
        <taxon>Eukaryota</taxon>
        <taxon>Metazoa</taxon>
        <taxon>Spiralia</taxon>
        <taxon>Lophotrochozoa</taxon>
        <taxon>Mollusca</taxon>
        <taxon>Bivalvia</taxon>
        <taxon>Autobranchia</taxon>
        <taxon>Pteriomorphia</taxon>
        <taxon>Mytilida</taxon>
        <taxon>Mytiloidea</taxon>
        <taxon>Mytilidae</taxon>
        <taxon>Mytilinae</taxon>
        <taxon>Mytilus</taxon>
    </lineage>
</organism>
<gene>
    <name evidence="2" type="ORF">MCOR_14790</name>
</gene>
<keyword evidence="3" id="KW-1185">Reference proteome</keyword>
<evidence type="ECO:0000313" key="2">
    <source>
        <dbReference type="EMBL" id="CAC5378608.1"/>
    </source>
</evidence>
<sequence>MANKSQEKDPIRRCPMKRPPILKQLQNIMREYPEDVQILHELVQNAEDAKATVMKIMYDQRQINPTGILGQFLKSPALCIYNDGVFDEDDWDGIKSVCLSHKEEKTDKIGRFGQGFKSVFHLTDNPVVVSGDKMLIINPLDVDRECGMVILSEIENISNTGIFKSFDFDSNAIRNNYYPATLFWFPLRSQESELSENVFTDVKMTQILSLFEEDAALVLLFMKYLSRIEIHNPTQLSNPVINIQIMYAQNKRSDLQSFWSSMAKSTETEDKTTETFSIVIDAETQTQNRQVHWWK</sequence>
<accession>A0A6J8B3X7</accession>
<dbReference type="OrthoDB" id="1262810at2759"/>
<dbReference type="InterPro" id="IPR036890">
    <property type="entry name" value="HATPase_C_sf"/>
</dbReference>
<evidence type="ECO:0000259" key="1">
    <source>
        <dbReference type="Pfam" id="PF25794"/>
    </source>
</evidence>
<dbReference type="SUPFAM" id="SSF55874">
    <property type="entry name" value="ATPase domain of HSP90 chaperone/DNA topoisomerase II/histidine kinase"/>
    <property type="match status" value="1"/>
</dbReference>
<dbReference type="AlphaFoldDB" id="A0A6J8B3X7"/>
<dbReference type="NCBIfam" id="NF047352">
    <property type="entry name" value="P_loop_sacsin"/>
    <property type="match status" value="1"/>
</dbReference>
<dbReference type="Gene3D" id="3.30.565.10">
    <property type="entry name" value="Histidine kinase-like ATPase, C-terminal domain"/>
    <property type="match status" value="1"/>
</dbReference>
<dbReference type="Pfam" id="PF25794">
    <property type="entry name" value="SACS"/>
    <property type="match status" value="1"/>
</dbReference>
<dbReference type="InterPro" id="IPR058210">
    <property type="entry name" value="SACS/Nov_dom"/>
</dbReference>
<reference evidence="2 3" key="1">
    <citation type="submission" date="2020-06" db="EMBL/GenBank/DDBJ databases">
        <authorList>
            <person name="Li R."/>
            <person name="Bekaert M."/>
        </authorList>
    </citation>
    <scope>NUCLEOTIDE SEQUENCE [LARGE SCALE GENOMIC DNA]</scope>
    <source>
        <strain evidence="3">wild</strain>
    </source>
</reference>
<proteinExistence type="predicted"/>
<dbReference type="EMBL" id="CACVKT020002579">
    <property type="protein sequence ID" value="CAC5378608.1"/>
    <property type="molecule type" value="Genomic_DNA"/>
</dbReference>
<name>A0A6J8B3X7_MYTCO</name>
<dbReference type="PANTHER" id="PTHR15600">
    <property type="entry name" value="SACSIN"/>
    <property type="match status" value="1"/>
</dbReference>